<dbReference type="InterPro" id="IPR050245">
    <property type="entry name" value="PrsA_foldase"/>
</dbReference>
<dbReference type="EMBL" id="RBZU01000002">
    <property type="protein sequence ID" value="RKP57830.1"/>
    <property type="molecule type" value="Genomic_DNA"/>
</dbReference>
<organism evidence="5 6">
    <name type="scientific">Pararobbsia silviterrae</name>
    <dbReference type="NCBI Taxonomy" id="1792498"/>
    <lineage>
        <taxon>Bacteria</taxon>
        <taxon>Pseudomonadati</taxon>
        <taxon>Pseudomonadota</taxon>
        <taxon>Betaproteobacteria</taxon>
        <taxon>Burkholderiales</taxon>
        <taxon>Burkholderiaceae</taxon>
        <taxon>Pararobbsia</taxon>
    </lineage>
</organism>
<dbReference type="RefSeq" id="WP_121085185.1">
    <property type="nucleotide sequence ID" value="NZ_RBZU01000002.1"/>
</dbReference>
<accession>A0A494YC31</accession>
<dbReference type="PANTHER" id="PTHR47245:SF3">
    <property type="entry name" value="PEPTIDYL-PROLYL CIS-TRANS ISOMERASE, PPIC-TYPE-RELATED"/>
    <property type="match status" value="1"/>
</dbReference>
<dbReference type="Pfam" id="PF00639">
    <property type="entry name" value="Rotamase"/>
    <property type="match status" value="1"/>
</dbReference>
<feature type="chain" id="PRO_5019742637" evidence="3">
    <location>
        <begin position="23"/>
        <end position="301"/>
    </location>
</feature>
<evidence type="ECO:0000256" key="2">
    <source>
        <dbReference type="PROSITE-ProRule" id="PRU00278"/>
    </source>
</evidence>
<dbReference type="Proteomes" id="UP000270342">
    <property type="component" value="Unassembled WGS sequence"/>
</dbReference>
<dbReference type="AlphaFoldDB" id="A0A494YC31"/>
<dbReference type="InterPro" id="IPR027304">
    <property type="entry name" value="Trigger_fact/SurA_dom_sf"/>
</dbReference>
<dbReference type="SUPFAM" id="SSF109998">
    <property type="entry name" value="Triger factor/SurA peptide-binding domain-like"/>
    <property type="match status" value="1"/>
</dbReference>
<proteinExistence type="inferred from homology"/>
<feature type="signal peptide" evidence="3">
    <location>
        <begin position="1"/>
        <end position="22"/>
    </location>
</feature>
<keyword evidence="6" id="KW-1185">Reference proteome</keyword>
<keyword evidence="3" id="KW-0732">Signal</keyword>
<keyword evidence="2" id="KW-0697">Rotamase</keyword>
<dbReference type="PANTHER" id="PTHR47245">
    <property type="entry name" value="PEPTIDYLPROLYL ISOMERASE"/>
    <property type="match status" value="1"/>
</dbReference>
<evidence type="ECO:0000256" key="1">
    <source>
        <dbReference type="ARBA" id="ARBA00007656"/>
    </source>
</evidence>
<evidence type="ECO:0000313" key="5">
    <source>
        <dbReference type="EMBL" id="RKP57830.1"/>
    </source>
</evidence>
<dbReference type="Gene3D" id="3.10.50.40">
    <property type="match status" value="1"/>
</dbReference>
<dbReference type="OrthoDB" id="5706698at2"/>
<evidence type="ECO:0000313" key="6">
    <source>
        <dbReference type="Proteomes" id="UP000270342"/>
    </source>
</evidence>
<evidence type="ECO:0000259" key="4">
    <source>
        <dbReference type="PROSITE" id="PS50198"/>
    </source>
</evidence>
<evidence type="ECO:0000256" key="3">
    <source>
        <dbReference type="SAM" id="SignalP"/>
    </source>
</evidence>
<comment type="caution">
    <text evidence="5">The sequence shown here is derived from an EMBL/GenBank/DDBJ whole genome shotgun (WGS) entry which is preliminary data.</text>
</comment>
<name>A0A494YC31_9BURK</name>
<comment type="similarity">
    <text evidence="1">Belongs to the PpiC/parvulin rotamase family.</text>
</comment>
<dbReference type="PROSITE" id="PS50198">
    <property type="entry name" value="PPIC_PPIASE_2"/>
    <property type="match status" value="1"/>
</dbReference>
<dbReference type="InterPro" id="IPR000297">
    <property type="entry name" value="PPIase_PpiC"/>
</dbReference>
<feature type="domain" description="PpiC" evidence="4">
    <location>
        <begin position="141"/>
        <end position="244"/>
    </location>
</feature>
<dbReference type="GO" id="GO:0003755">
    <property type="term" value="F:peptidyl-prolyl cis-trans isomerase activity"/>
    <property type="evidence" value="ECO:0007669"/>
    <property type="project" value="UniProtKB-KW"/>
</dbReference>
<dbReference type="SUPFAM" id="SSF54534">
    <property type="entry name" value="FKBP-like"/>
    <property type="match status" value="1"/>
</dbReference>
<protein>
    <submittedName>
        <fullName evidence="5">Peptidylprolyl isomerase</fullName>
    </submittedName>
</protein>
<gene>
    <name evidence="5" type="ORF">D7S86_07870</name>
</gene>
<dbReference type="InterPro" id="IPR046357">
    <property type="entry name" value="PPIase_dom_sf"/>
</dbReference>
<sequence>MVRKLTNVLCGIALGVPLLSHAQTGPVAQMSVGSAQVTVTQADVTAMLKAVSPSVRQALAADPAQVDQAVRSRLAAQAVLAEADEKGWTKQPQVQAMLEEAKREVILRSYLASVSVPPADYPSDAEIQATYDHNAAAFQMPRAIRLSQIFVAVPQGADAATLDKARARAASLAQQAHSKGADFAALAQSQSDDKMHAAQGGDMGFVAESTMLPEIRKATDGLAPGDVAGPIQTSAGFHVIKLAEIRPAGVAPLSAVKDRIREEMRKQREQQNAQAYMAKLVGPASVKIDEAALKNALAAAK</sequence>
<keyword evidence="2 5" id="KW-0413">Isomerase</keyword>
<reference evidence="5 6" key="1">
    <citation type="submission" date="2018-10" db="EMBL/GenBank/DDBJ databases">
        <title>Robbsia sp. DHC34, isolated from soil.</title>
        <authorList>
            <person name="Gao Z.-H."/>
            <person name="Qiu L.-H."/>
        </authorList>
    </citation>
    <scope>NUCLEOTIDE SEQUENCE [LARGE SCALE GENOMIC DNA]</scope>
    <source>
        <strain evidence="5 6">DHC34</strain>
    </source>
</reference>